<dbReference type="InterPro" id="IPR029016">
    <property type="entry name" value="GAF-like_dom_sf"/>
</dbReference>
<evidence type="ECO:0000256" key="4">
    <source>
        <dbReference type="ARBA" id="ARBA00022801"/>
    </source>
</evidence>
<evidence type="ECO:0000256" key="7">
    <source>
        <dbReference type="PIRSR" id="PIRSR623088-3"/>
    </source>
</evidence>
<reference evidence="10 11" key="1">
    <citation type="journal article" date="2008" name="Nature">
        <title>The genome of the choanoflagellate Monosiga brevicollis and the origin of metazoans.</title>
        <authorList>
            <consortium name="JGI Sequencing"/>
            <person name="King N."/>
            <person name="Westbrook M.J."/>
            <person name="Young S.L."/>
            <person name="Kuo A."/>
            <person name="Abedin M."/>
            <person name="Chapman J."/>
            <person name="Fairclough S."/>
            <person name="Hellsten U."/>
            <person name="Isogai Y."/>
            <person name="Letunic I."/>
            <person name="Marr M."/>
            <person name="Pincus D."/>
            <person name="Putnam N."/>
            <person name="Rokas A."/>
            <person name="Wright K.J."/>
            <person name="Zuzow R."/>
            <person name="Dirks W."/>
            <person name="Good M."/>
            <person name="Goodstein D."/>
            <person name="Lemons D."/>
            <person name="Li W."/>
            <person name="Lyons J.B."/>
            <person name="Morris A."/>
            <person name="Nichols S."/>
            <person name="Richter D.J."/>
            <person name="Salamov A."/>
            <person name="Bork P."/>
            <person name="Lim W.A."/>
            <person name="Manning G."/>
            <person name="Miller W.T."/>
            <person name="McGinnis W."/>
            <person name="Shapiro H."/>
            <person name="Tjian R."/>
            <person name="Grigoriev I.V."/>
            <person name="Rokhsar D."/>
        </authorList>
    </citation>
    <scope>NUCLEOTIDE SEQUENCE [LARGE SCALE GENOMIC DNA]</scope>
    <source>
        <strain evidence="11">MX1 / ATCC 50154</strain>
    </source>
</reference>
<evidence type="ECO:0000313" key="10">
    <source>
        <dbReference type="EMBL" id="EDQ91842.1"/>
    </source>
</evidence>
<evidence type="ECO:0000256" key="6">
    <source>
        <dbReference type="PIRSR" id="PIRSR623088-2"/>
    </source>
</evidence>
<evidence type="ECO:0000259" key="9">
    <source>
        <dbReference type="PROSITE" id="PS51845"/>
    </source>
</evidence>
<dbReference type="GeneID" id="5888760"/>
<keyword evidence="11" id="KW-1185">Reference proteome</keyword>
<dbReference type="PANTHER" id="PTHR11347">
    <property type="entry name" value="CYCLIC NUCLEOTIDE PHOSPHODIESTERASE"/>
    <property type="match status" value="1"/>
</dbReference>
<dbReference type="FunCoup" id="A9USV3">
    <property type="interactions" value="234"/>
</dbReference>
<dbReference type="InterPro" id="IPR023088">
    <property type="entry name" value="PDEase"/>
</dbReference>
<dbReference type="eggNOG" id="KOG3689">
    <property type="taxonomic scope" value="Eukaryota"/>
</dbReference>
<feature type="binding site" evidence="7">
    <location>
        <position position="246"/>
    </location>
    <ligand>
        <name>Zn(2+)</name>
        <dbReference type="ChEBI" id="CHEBI:29105"/>
        <label>1</label>
    </ligand>
</feature>
<dbReference type="Gene3D" id="1.10.1300.10">
    <property type="entry name" value="3'5'-cyclic nucleotide phosphodiesterase, catalytic domain"/>
    <property type="match status" value="1"/>
</dbReference>
<dbReference type="OMA" id="YNAKKWE"/>
<dbReference type="GO" id="GO:0046872">
    <property type="term" value="F:metal ion binding"/>
    <property type="evidence" value="ECO:0007669"/>
    <property type="project" value="UniProtKB-KW"/>
</dbReference>
<evidence type="ECO:0000256" key="3">
    <source>
        <dbReference type="ARBA" id="ARBA00022723"/>
    </source>
</evidence>
<keyword evidence="4 8" id="KW-0378">Hydrolase</keyword>
<dbReference type="InterPro" id="IPR023174">
    <property type="entry name" value="PDEase_CS"/>
</dbReference>
<feature type="binding site" evidence="6">
    <location>
        <position position="411"/>
    </location>
    <ligand>
        <name>AMP</name>
        <dbReference type="ChEBI" id="CHEBI:456215"/>
    </ligand>
</feature>
<dbReference type="CDD" id="cd00077">
    <property type="entry name" value="HDc"/>
    <property type="match status" value="1"/>
</dbReference>
<comment type="similarity">
    <text evidence="1 8">Belongs to the cyclic nucleotide phosphodiesterase family.</text>
</comment>
<protein>
    <recommendedName>
        <fullName evidence="8">Phosphodiesterase</fullName>
        <ecNumber evidence="8">3.1.4.-</ecNumber>
    </recommendedName>
</protein>
<feature type="active site" description="Proton donor" evidence="5">
    <location>
        <position position="205"/>
    </location>
</feature>
<evidence type="ECO:0000313" key="11">
    <source>
        <dbReference type="Proteomes" id="UP000001357"/>
    </source>
</evidence>
<dbReference type="EMBL" id="CH991544">
    <property type="protein sequence ID" value="EDQ91842.1"/>
    <property type="molecule type" value="Genomic_DNA"/>
</dbReference>
<dbReference type="InterPro" id="IPR002073">
    <property type="entry name" value="PDEase_catalytic_dom"/>
</dbReference>
<dbReference type="STRING" id="81824.A9USV3"/>
<dbReference type="GO" id="GO:0007165">
    <property type="term" value="P:signal transduction"/>
    <property type="evidence" value="ECO:0007669"/>
    <property type="project" value="InterPro"/>
</dbReference>
<dbReference type="PRINTS" id="PR00387">
    <property type="entry name" value="PDIESTERASE1"/>
</dbReference>
<keyword evidence="3 7" id="KW-0479">Metal-binding</keyword>
<dbReference type="Pfam" id="PF00233">
    <property type="entry name" value="PDEase_I"/>
    <property type="match status" value="1"/>
</dbReference>
<dbReference type="EC" id="3.1.4.-" evidence="8"/>
<keyword evidence="2" id="KW-0140">cGMP</keyword>
<evidence type="ECO:0000256" key="5">
    <source>
        <dbReference type="PIRSR" id="PIRSR623088-1"/>
    </source>
</evidence>
<feature type="binding site" evidence="7">
    <location>
        <position position="209"/>
    </location>
    <ligand>
        <name>Zn(2+)</name>
        <dbReference type="ChEBI" id="CHEBI:29105"/>
        <label>1</label>
    </ligand>
</feature>
<dbReference type="AlphaFoldDB" id="A9USV3"/>
<organism evidence="10 11">
    <name type="scientific">Monosiga brevicollis</name>
    <name type="common">Choanoflagellate</name>
    <dbReference type="NCBI Taxonomy" id="81824"/>
    <lineage>
        <taxon>Eukaryota</taxon>
        <taxon>Choanoflagellata</taxon>
        <taxon>Craspedida</taxon>
        <taxon>Salpingoecidae</taxon>
        <taxon>Monosiga</taxon>
    </lineage>
</organism>
<gene>
    <name evidence="10" type="ORF">MONBRDRAFT_35957</name>
</gene>
<dbReference type="GO" id="GO:0047555">
    <property type="term" value="F:3',5'-cyclic-GMP phosphodiesterase activity"/>
    <property type="evidence" value="ECO:0000318"/>
    <property type="project" value="GO_Central"/>
</dbReference>
<dbReference type="SUPFAM" id="SSF55781">
    <property type="entry name" value="GAF domain-like"/>
    <property type="match status" value="1"/>
</dbReference>
<dbReference type="FunFam" id="1.10.1300.10:FF:000003">
    <property type="entry name" value="Phosphodiesterase"/>
    <property type="match status" value="1"/>
</dbReference>
<accession>A9USV3</accession>
<feature type="domain" description="PDEase" evidence="9">
    <location>
        <begin position="129"/>
        <end position="427"/>
    </location>
</feature>
<dbReference type="Gene3D" id="3.30.450.40">
    <property type="match status" value="1"/>
</dbReference>
<evidence type="ECO:0000256" key="1">
    <source>
        <dbReference type="ARBA" id="ARBA00007648"/>
    </source>
</evidence>
<sequence length="427" mass="48887">MADEHDTIRFPANKGIAGYVATTGQPLNIPDAYADDRFNRSIDEKTGFHTRNILCMPIFNADKVVLAVAQLVNKRGTEPFHDSDEKSFEIFAAYCGLALQNAQLYDQLKRDAARRQVALEMISYHTRAHPREVEELMEREPEEELAHRLRSITFDPLTVEGDTTLVACKAMFRDSGLMRAFRIPHDTLCAWLICLRRSYRDVRYHNWKHAFNVGQFLYGMISSSEIKTQFTDLEKLGLLVAGFSHDLDHRGTNNAFEKKYSTALGDLYSTSTLEHHHFDRAISILNAEGHNILKHLTSKEYNDVVHFIEKAILATDLSKHFKHRSMYKELVDSKTFDITKPDHHFLLRNIIMTAADLSAATKPFPAQRRVAELVYSEFFDQGDLEKALGTSASELQDLLNRQKVSELPKMQVRLQDLVPRAIIHARL</sequence>
<dbReference type="SMART" id="SM00065">
    <property type="entry name" value="GAF"/>
    <property type="match status" value="1"/>
</dbReference>
<feature type="binding site" evidence="6">
    <location>
        <position position="356"/>
    </location>
    <ligand>
        <name>AMP</name>
        <dbReference type="ChEBI" id="CHEBI:456215"/>
    </ligand>
</feature>
<name>A9USV3_MONBE</name>
<dbReference type="InterPro" id="IPR003018">
    <property type="entry name" value="GAF"/>
</dbReference>
<dbReference type="Pfam" id="PF01590">
    <property type="entry name" value="GAF"/>
    <property type="match status" value="1"/>
</dbReference>
<dbReference type="InParanoid" id="A9USV3"/>
<feature type="binding site" evidence="7">
    <location>
        <position position="246"/>
    </location>
    <ligand>
        <name>Zn(2+)</name>
        <dbReference type="ChEBI" id="CHEBI:29105"/>
        <label>2</label>
    </ligand>
</feature>
<evidence type="ECO:0000256" key="2">
    <source>
        <dbReference type="ARBA" id="ARBA00022535"/>
    </source>
</evidence>
<proteinExistence type="inferred from homology"/>
<dbReference type="Proteomes" id="UP000001357">
    <property type="component" value="Unassembled WGS sequence"/>
</dbReference>
<dbReference type="InterPro" id="IPR036971">
    <property type="entry name" value="PDEase_catalytic_dom_sf"/>
</dbReference>
<dbReference type="GO" id="GO:0141162">
    <property type="term" value="P:negative regulation of cAMP/PKA signal transduction"/>
    <property type="evidence" value="ECO:0000318"/>
    <property type="project" value="GO_Central"/>
</dbReference>
<dbReference type="KEGG" id="mbr:MONBRDRAFT_35957"/>
<dbReference type="SUPFAM" id="SSF109604">
    <property type="entry name" value="HD-domain/PDEase-like"/>
    <property type="match status" value="1"/>
</dbReference>
<feature type="binding site" evidence="6">
    <location>
        <begin position="205"/>
        <end position="209"/>
    </location>
    <ligand>
        <name>AMP</name>
        <dbReference type="ChEBI" id="CHEBI:456215"/>
    </ligand>
</feature>
<dbReference type="PROSITE" id="PS00126">
    <property type="entry name" value="PDEASE_I_1"/>
    <property type="match status" value="1"/>
</dbReference>
<evidence type="ECO:0000256" key="8">
    <source>
        <dbReference type="RuleBase" id="RU363067"/>
    </source>
</evidence>
<dbReference type="SMART" id="SM00471">
    <property type="entry name" value="HDc"/>
    <property type="match status" value="1"/>
</dbReference>
<dbReference type="PROSITE" id="PS51845">
    <property type="entry name" value="PDEASE_I_2"/>
    <property type="match status" value="1"/>
</dbReference>
<feature type="binding site" evidence="7">
    <location>
        <position position="356"/>
    </location>
    <ligand>
        <name>Zn(2+)</name>
        <dbReference type="ChEBI" id="CHEBI:29105"/>
        <label>1</label>
    </ligand>
</feature>
<dbReference type="GO" id="GO:0004115">
    <property type="term" value="F:3',5'-cyclic-AMP phosphodiesterase activity"/>
    <property type="evidence" value="ECO:0000318"/>
    <property type="project" value="GO_Central"/>
</dbReference>
<dbReference type="InterPro" id="IPR003607">
    <property type="entry name" value="HD/PDEase_dom"/>
</dbReference>
<comment type="cofactor">
    <cofactor evidence="8">
        <name>a divalent metal cation</name>
        <dbReference type="ChEBI" id="CHEBI:60240"/>
    </cofactor>
    <text evidence="8">Binds 2 divalent metal cations per subunit. Site 1 may preferentially bind zinc ions, while site 2 has a preference for magnesium and/or manganese ions.</text>
</comment>
<dbReference type="RefSeq" id="XP_001743128.1">
    <property type="nucleotide sequence ID" value="XM_001743076.1"/>
</dbReference>
<feature type="binding site" evidence="7">
    <location>
        <position position="245"/>
    </location>
    <ligand>
        <name>Zn(2+)</name>
        <dbReference type="ChEBI" id="CHEBI:29105"/>
        <label>1</label>
    </ligand>
</feature>
<feature type="binding site" evidence="6">
    <location>
        <position position="246"/>
    </location>
    <ligand>
        <name>AMP</name>
        <dbReference type="ChEBI" id="CHEBI:456215"/>
    </ligand>
</feature>